<dbReference type="Proteomes" id="UP001300502">
    <property type="component" value="Unassembled WGS sequence"/>
</dbReference>
<dbReference type="InterPro" id="IPR002759">
    <property type="entry name" value="Pop5/Rpp14/Rnp2-like"/>
</dbReference>
<protein>
    <submittedName>
        <fullName evidence="3">Uncharacterized protein</fullName>
    </submittedName>
</protein>
<keyword evidence="2" id="KW-0819">tRNA processing</keyword>
<comment type="caution">
    <text evidence="3">The sequence shown here is derived from an EMBL/GenBank/DDBJ whole genome shotgun (WGS) entry which is preliminary data.</text>
</comment>
<dbReference type="GO" id="GO:0001682">
    <property type="term" value="P:tRNA 5'-leader removal"/>
    <property type="evidence" value="ECO:0007669"/>
    <property type="project" value="InterPro"/>
</dbReference>
<dbReference type="PANTHER" id="PTHR15441">
    <property type="entry name" value="RIBONUCLEASE P PROTEIN SUBUNIT P14"/>
    <property type="match status" value="1"/>
</dbReference>
<sequence>MRKSIAVGNYFFLVQLFFDPPVASVHLFTFRTILQHAIRQSFGTVAEASIVLDIIRYEPSTATAILRTLDSDHSTLWCALAMLSQYETRKCYVCIHAASPFLVALGAPRNPLWCQLGDALDE</sequence>
<dbReference type="AlphaFoldDB" id="A0AAV9IKH7"/>
<dbReference type="GO" id="GO:0030681">
    <property type="term" value="C:multimeric ribonuclease P complex"/>
    <property type="evidence" value="ECO:0007669"/>
    <property type="project" value="TreeGrafter"/>
</dbReference>
<evidence type="ECO:0000256" key="1">
    <source>
        <dbReference type="ARBA" id="ARBA00010800"/>
    </source>
</evidence>
<dbReference type="Gene3D" id="3.30.70.3250">
    <property type="entry name" value="Ribonuclease P, Pop5 subunit"/>
    <property type="match status" value="1"/>
</dbReference>
<keyword evidence="4" id="KW-1185">Reference proteome</keyword>
<evidence type="ECO:0000313" key="4">
    <source>
        <dbReference type="Proteomes" id="UP001300502"/>
    </source>
</evidence>
<accession>A0AAV9IKH7</accession>
<dbReference type="EMBL" id="JANCYU010000057">
    <property type="protein sequence ID" value="KAK4527895.1"/>
    <property type="molecule type" value="Genomic_DNA"/>
</dbReference>
<comment type="similarity">
    <text evidence="1">Belongs to the eukaryotic/archaeal RNase P protein component 2 family.</text>
</comment>
<proteinExistence type="inferred from homology"/>
<dbReference type="SUPFAM" id="SSF160350">
    <property type="entry name" value="Rnp2-like"/>
    <property type="match status" value="1"/>
</dbReference>
<evidence type="ECO:0000313" key="3">
    <source>
        <dbReference type="EMBL" id="KAK4527895.1"/>
    </source>
</evidence>
<reference evidence="3 4" key="1">
    <citation type="submission" date="2022-07" db="EMBL/GenBank/DDBJ databases">
        <title>Genome-wide signatures of adaptation to extreme environments.</title>
        <authorList>
            <person name="Cho C.H."/>
            <person name="Yoon H.S."/>
        </authorList>
    </citation>
    <scope>NUCLEOTIDE SEQUENCE [LARGE SCALE GENOMIC DNA]</scope>
    <source>
        <strain evidence="3 4">108.79 E11</strain>
    </source>
</reference>
<name>A0AAV9IKH7_9RHOD</name>
<dbReference type="Pfam" id="PF01900">
    <property type="entry name" value="RNase_P_Rpp14"/>
    <property type="match status" value="1"/>
</dbReference>
<dbReference type="InterPro" id="IPR038085">
    <property type="entry name" value="Rnp2-like_sf"/>
</dbReference>
<organism evidence="3 4">
    <name type="scientific">Galdieria yellowstonensis</name>
    <dbReference type="NCBI Taxonomy" id="3028027"/>
    <lineage>
        <taxon>Eukaryota</taxon>
        <taxon>Rhodophyta</taxon>
        <taxon>Bangiophyceae</taxon>
        <taxon>Galdieriales</taxon>
        <taxon>Galdieriaceae</taxon>
        <taxon>Galdieria</taxon>
    </lineage>
</organism>
<dbReference type="GO" id="GO:0033204">
    <property type="term" value="F:ribonuclease P RNA binding"/>
    <property type="evidence" value="ECO:0007669"/>
    <property type="project" value="TreeGrafter"/>
</dbReference>
<evidence type="ECO:0000256" key="2">
    <source>
        <dbReference type="ARBA" id="ARBA00022694"/>
    </source>
</evidence>
<dbReference type="PANTHER" id="PTHR15441:SF1">
    <property type="entry name" value="RIBONUCLEASE P PROTEIN SUBUNIT P14"/>
    <property type="match status" value="1"/>
</dbReference>
<dbReference type="GO" id="GO:0005730">
    <property type="term" value="C:nucleolus"/>
    <property type="evidence" value="ECO:0007669"/>
    <property type="project" value="TreeGrafter"/>
</dbReference>
<gene>
    <name evidence="3" type="ORF">GAYE_SCF46G5828</name>
</gene>